<reference evidence="1 2" key="1">
    <citation type="journal article" date="2019" name="Sci. Rep.">
        <title>Orb-weaving spider Araneus ventricosus genome elucidates the spidroin gene catalogue.</title>
        <authorList>
            <person name="Kono N."/>
            <person name="Nakamura H."/>
            <person name="Ohtoshi R."/>
            <person name="Moran D.A.P."/>
            <person name="Shinohara A."/>
            <person name="Yoshida Y."/>
            <person name="Fujiwara M."/>
            <person name="Mori M."/>
            <person name="Tomita M."/>
            <person name="Arakawa K."/>
        </authorList>
    </citation>
    <scope>NUCLEOTIDE SEQUENCE [LARGE SCALE GENOMIC DNA]</scope>
</reference>
<dbReference type="EMBL" id="BGPR01000918">
    <property type="protein sequence ID" value="GBM40121.1"/>
    <property type="molecule type" value="Genomic_DNA"/>
</dbReference>
<comment type="caution">
    <text evidence="1">The sequence shown here is derived from an EMBL/GenBank/DDBJ whole genome shotgun (WGS) entry which is preliminary data.</text>
</comment>
<organism evidence="1 2">
    <name type="scientific">Araneus ventricosus</name>
    <name type="common">Orbweaver spider</name>
    <name type="synonym">Epeira ventricosa</name>
    <dbReference type="NCBI Taxonomy" id="182803"/>
    <lineage>
        <taxon>Eukaryota</taxon>
        <taxon>Metazoa</taxon>
        <taxon>Ecdysozoa</taxon>
        <taxon>Arthropoda</taxon>
        <taxon>Chelicerata</taxon>
        <taxon>Arachnida</taxon>
        <taxon>Araneae</taxon>
        <taxon>Araneomorphae</taxon>
        <taxon>Entelegynae</taxon>
        <taxon>Araneoidea</taxon>
        <taxon>Araneidae</taxon>
        <taxon>Araneus</taxon>
    </lineage>
</organism>
<evidence type="ECO:0000313" key="1">
    <source>
        <dbReference type="EMBL" id="GBM40121.1"/>
    </source>
</evidence>
<gene>
    <name evidence="1" type="ORF">AVEN_208699_1</name>
</gene>
<accession>A0A4Y2FFX0</accession>
<sequence>MVNKSIYVSDADRILGSGSVDPSPRKARIRRITTVLAASFNCFPREPVYLVFIRGVVSIRAVSVFIRAGGEPPLHRQHPINDSKILSIPWIETYSSSRKSYSFRSGSTCGCFCCSVLLQVLIWCWGL</sequence>
<dbReference type="AlphaFoldDB" id="A0A4Y2FFX0"/>
<evidence type="ECO:0000313" key="2">
    <source>
        <dbReference type="Proteomes" id="UP000499080"/>
    </source>
</evidence>
<dbReference type="Proteomes" id="UP000499080">
    <property type="component" value="Unassembled WGS sequence"/>
</dbReference>
<name>A0A4Y2FFX0_ARAVE</name>
<protein>
    <submittedName>
        <fullName evidence="1">Uncharacterized protein</fullName>
    </submittedName>
</protein>
<proteinExistence type="predicted"/>
<keyword evidence="2" id="KW-1185">Reference proteome</keyword>